<comment type="caution">
    <text evidence="2">The sequence shown here is derived from an EMBL/GenBank/DDBJ whole genome shotgun (WGS) entry which is preliminary data.</text>
</comment>
<organism evidence="2 3">
    <name type="scientific">Microctonus aethiopoides</name>
    <dbReference type="NCBI Taxonomy" id="144406"/>
    <lineage>
        <taxon>Eukaryota</taxon>
        <taxon>Metazoa</taxon>
        <taxon>Ecdysozoa</taxon>
        <taxon>Arthropoda</taxon>
        <taxon>Hexapoda</taxon>
        <taxon>Insecta</taxon>
        <taxon>Pterygota</taxon>
        <taxon>Neoptera</taxon>
        <taxon>Endopterygota</taxon>
        <taxon>Hymenoptera</taxon>
        <taxon>Apocrita</taxon>
        <taxon>Ichneumonoidea</taxon>
        <taxon>Braconidae</taxon>
        <taxon>Euphorinae</taxon>
        <taxon>Microctonus</taxon>
    </lineage>
</organism>
<comment type="similarity">
    <text evidence="1">Belongs to the MYG1 family.</text>
</comment>
<dbReference type="AlphaFoldDB" id="A0AA39FVV4"/>
<sequence length="368" mass="42068">MFFRGVNKLFQFRFNKNILTKCCNLFQSTINNYSTMSSSIKIGTHNGCFHCDEALACFMLKQLPDFKNAEIIRSRDIEVLNTCDVVVDVGGEYNHSRKRYDHHMRDFKETASSVLKRDDCNWDIKLSSAGLIYCHYGHQIIKQLVPELMDDEDIHSIFKRVYDSLIQEVDAIDNGVPMFEGEPKYRIVTNLSARVAQLNVQWNSLDMNSDAQFLKAIELCGEELKSFINNAAQVWLPARAFVREAIEKRFEVDPSGEIFELSKALPWKESYFELEKKLNIDPPIKYVIFQDDSWRVQCVPVGPGSFVCRESLPKSWAGLRNEELSHVAGIDGCVFVHTGRFIGGNKTRNGALAMARKSLEITRWAALA</sequence>
<reference evidence="2" key="2">
    <citation type="submission" date="2023-03" db="EMBL/GenBank/DDBJ databases">
        <authorList>
            <person name="Inwood S.N."/>
            <person name="Skelly J.G."/>
            <person name="Guhlin J."/>
            <person name="Harrop T.W.R."/>
            <person name="Goldson S.G."/>
            <person name="Dearden P.K."/>
        </authorList>
    </citation>
    <scope>NUCLEOTIDE SEQUENCE</scope>
    <source>
        <strain evidence="2">Irish</strain>
        <tissue evidence="2">Whole body</tissue>
    </source>
</reference>
<protein>
    <submittedName>
        <fullName evidence="2">Uncharacterized protein</fullName>
    </submittedName>
</protein>
<reference evidence="2" key="1">
    <citation type="journal article" date="2023" name="bioRxiv">
        <title>Scaffold-level genome assemblies of two parasitoid biocontrol wasps reveal the parthenogenesis mechanism and an associated novel virus.</title>
        <authorList>
            <person name="Inwood S."/>
            <person name="Skelly J."/>
            <person name="Guhlin J."/>
            <person name="Harrop T."/>
            <person name="Goldson S."/>
            <person name="Dearden P."/>
        </authorList>
    </citation>
    <scope>NUCLEOTIDE SEQUENCE</scope>
    <source>
        <strain evidence="2">Irish</strain>
        <tissue evidence="2">Whole body</tissue>
    </source>
</reference>
<dbReference type="EMBL" id="JAQQBS010000001">
    <property type="protein sequence ID" value="KAK0176194.1"/>
    <property type="molecule type" value="Genomic_DNA"/>
</dbReference>
<gene>
    <name evidence="2" type="ORF">PV328_000353</name>
</gene>
<dbReference type="GO" id="GO:0005634">
    <property type="term" value="C:nucleus"/>
    <property type="evidence" value="ECO:0007669"/>
    <property type="project" value="TreeGrafter"/>
</dbReference>
<name>A0AA39FVV4_9HYME</name>
<dbReference type="GO" id="GO:0005737">
    <property type="term" value="C:cytoplasm"/>
    <property type="evidence" value="ECO:0007669"/>
    <property type="project" value="TreeGrafter"/>
</dbReference>
<dbReference type="InterPro" id="IPR003226">
    <property type="entry name" value="MYG1_exonuclease"/>
</dbReference>
<evidence type="ECO:0000313" key="2">
    <source>
        <dbReference type="EMBL" id="KAK0176194.1"/>
    </source>
</evidence>
<keyword evidence="3" id="KW-1185">Reference proteome</keyword>
<evidence type="ECO:0000313" key="3">
    <source>
        <dbReference type="Proteomes" id="UP001168990"/>
    </source>
</evidence>
<evidence type="ECO:0000256" key="1">
    <source>
        <dbReference type="ARBA" id="ARBA00010105"/>
    </source>
</evidence>
<dbReference type="Pfam" id="PF03690">
    <property type="entry name" value="MYG1_exonuc"/>
    <property type="match status" value="1"/>
</dbReference>
<accession>A0AA39FVV4</accession>
<dbReference type="PANTHER" id="PTHR11215">
    <property type="entry name" value="METAL DEPENDENT HYDROLASE - RELATED"/>
    <property type="match status" value="1"/>
</dbReference>
<dbReference type="PANTHER" id="PTHR11215:SF1">
    <property type="entry name" value="MYG1 EXONUCLEASE"/>
    <property type="match status" value="1"/>
</dbReference>
<proteinExistence type="inferred from homology"/>
<dbReference type="Proteomes" id="UP001168990">
    <property type="component" value="Unassembled WGS sequence"/>
</dbReference>